<evidence type="ECO:0000313" key="11">
    <source>
        <dbReference type="Proteomes" id="UP000030652"/>
    </source>
</evidence>
<evidence type="ECO:0000256" key="5">
    <source>
        <dbReference type="HAMAP-Rule" id="MF_02120"/>
    </source>
</evidence>
<dbReference type="HAMAP" id="MF_02120">
    <property type="entry name" value="LysA"/>
    <property type="match status" value="1"/>
</dbReference>
<dbReference type="PROSITE" id="PS00879">
    <property type="entry name" value="ODR_DC_2_2"/>
    <property type="match status" value="1"/>
</dbReference>
<dbReference type="Gene3D" id="3.20.20.10">
    <property type="entry name" value="Alanine racemase"/>
    <property type="match status" value="1"/>
</dbReference>
<dbReference type="Proteomes" id="UP000030652">
    <property type="component" value="Unassembled WGS sequence"/>
</dbReference>
<dbReference type="FunFam" id="3.20.20.10:FF:000003">
    <property type="entry name" value="Diaminopimelate decarboxylase"/>
    <property type="match status" value="1"/>
</dbReference>
<dbReference type="GO" id="GO:0008836">
    <property type="term" value="F:diaminopimelate decarboxylase activity"/>
    <property type="evidence" value="ECO:0007669"/>
    <property type="project" value="UniProtKB-UniRule"/>
</dbReference>
<sequence>MTTSFDFFNYLNNELYCEDVKVKDIVDKVGSPAYIYSKNSILEHFIEIRNAFAGVNPLICFSVKANSNLSVIKVLADAGSGFDVVSGGELYRVLKIGVSPDKIVFAGVGKTSEEIKYALENDIFMFNVESPAELANIDRIAGLLGKRGSVALRINPDIDAKTHDKTTTGKKENKFGIDFESASQLIKDIDNYKNIDLKGIHVHLGSPIYSPEPYVQGLEKVYNFVQETLDEKGKQGIEYVNIGGGYCISYTGEEVKRPHDYATDIIPVIKKLGCKVVMEPGRFIIGNAGILVTRTTYIKVATWGKKFVICDAAMNDLARPSLYDAVHRAWPVSTDVPMQEVEHPGEEKGEDDKLELVDIVGPVCESSDVLAKERWFPDVKEGDLIAFFSAGAYGFTMSSSYNTRPRTCEILVDGDSFSTIRRRETYEDLITGEKEFLDA</sequence>
<evidence type="ECO:0000256" key="3">
    <source>
        <dbReference type="ARBA" id="ARBA00022898"/>
    </source>
</evidence>
<dbReference type="EMBL" id="JRYO01000033">
    <property type="protein sequence ID" value="KHE93821.1"/>
    <property type="molecule type" value="Genomic_DNA"/>
</dbReference>
<feature type="active site" description="Proton donor" evidence="7">
    <location>
        <position position="364"/>
    </location>
</feature>
<feature type="binding site" evidence="5">
    <location>
        <begin position="279"/>
        <end position="282"/>
    </location>
    <ligand>
        <name>pyridoxal 5'-phosphate</name>
        <dbReference type="ChEBI" id="CHEBI:597326"/>
    </ligand>
</feature>
<name>A0A0B0EP21_9BACT</name>
<comment type="subunit">
    <text evidence="5">Homodimer.</text>
</comment>
<keyword evidence="5 8" id="KW-0457">Lysine biosynthesis</keyword>
<dbReference type="InterPro" id="IPR002986">
    <property type="entry name" value="DAP_deCOOHase_LysA"/>
</dbReference>
<feature type="binding site" evidence="5">
    <location>
        <position position="282"/>
    </location>
    <ligand>
        <name>substrate</name>
    </ligand>
</feature>
<feature type="binding site" evidence="5">
    <location>
        <position position="365"/>
    </location>
    <ligand>
        <name>substrate</name>
    </ligand>
</feature>
<evidence type="ECO:0000256" key="8">
    <source>
        <dbReference type="RuleBase" id="RU003738"/>
    </source>
</evidence>
<keyword evidence="2 5" id="KW-0210">Decarboxylase</keyword>
<protein>
    <recommendedName>
        <fullName evidence="5 6">Diaminopimelate decarboxylase</fullName>
        <shortName evidence="5">DAP decarboxylase</shortName>
        <shortName evidence="5">DAPDC</shortName>
        <ecNumber evidence="5 6">4.1.1.20</ecNumber>
    </recommendedName>
</protein>
<dbReference type="InterPro" id="IPR009006">
    <property type="entry name" value="Ala_racemase/Decarboxylase_C"/>
</dbReference>
<dbReference type="PANTHER" id="PTHR43727:SF2">
    <property type="entry name" value="GROUP IV DECARBOXYLASE"/>
    <property type="match status" value="1"/>
</dbReference>
<comment type="function">
    <text evidence="5">Specifically catalyzes the decarboxylation of meso-diaminopimelate (meso-DAP) to L-lysine.</text>
</comment>
<feature type="binding site" evidence="5">
    <location>
        <position position="393"/>
    </location>
    <ligand>
        <name>substrate</name>
    </ligand>
</feature>
<organism evidence="10 11">
    <name type="scientific">Candidatus Scalindua brodae</name>
    <dbReference type="NCBI Taxonomy" id="237368"/>
    <lineage>
        <taxon>Bacteria</taxon>
        <taxon>Pseudomonadati</taxon>
        <taxon>Planctomycetota</taxon>
        <taxon>Candidatus Brocadiia</taxon>
        <taxon>Candidatus Brocadiales</taxon>
        <taxon>Candidatus Scalinduaceae</taxon>
        <taxon>Candidatus Scalindua</taxon>
    </lineage>
</organism>
<feature type="binding site" evidence="5">
    <location>
        <position position="323"/>
    </location>
    <ligand>
        <name>substrate</name>
    </ligand>
</feature>
<dbReference type="SUPFAM" id="SSF50621">
    <property type="entry name" value="Alanine racemase C-terminal domain-like"/>
    <property type="match status" value="1"/>
</dbReference>
<dbReference type="EC" id="4.1.1.20" evidence="5 6"/>
<feature type="modified residue" description="N6-(pyridoxal phosphate)lysine" evidence="5 7">
    <location>
        <position position="64"/>
    </location>
</feature>
<feature type="binding site" evidence="5">
    <location>
        <position position="319"/>
    </location>
    <ligand>
        <name>substrate</name>
    </ligand>
</feature>
<evidence type="ECO:0000259" key="9">
    <source>
        <dbReference type="Pfam" id="PF02784"/>
    </source>
</evidence>
<dbReference type="PRINTS" id="PR01181">
    <property type="entry name" value="DAPDCRBXLASE"/>
</dbReference>
<feature type="binding site" evidence="5">
    <location>
        <position position="393"/>
    </location>
    <ligand>
        <name>pyridoxal 5'-phosphate</name>
        <dbReference type="ChEBI" id="CHEBI:597326"/>
    </ligand>
</feature>
<feature type="domain" description="Orn/DAP/Arg decarboxylase 2 N-terminal" evidence="9">
    <location>
        <begin position="40"/>
        <end position="285"/>
    </location>
</feature>
<dbReference type="eggNOG" id="COG0019">
    <property type="taxonomic scope" value="Bacteria"/>
</dbReference>
<dbReference type="PATRIC" id="fig|237368.3.peg.416"/>
<dbReference type="GO" id="GO:0009089">
    <property type="term" value="P:lysine biosynthetic process via diaminopimelate"/>
    <property type="evidence" value="ECO:0007669"/>
    <property type="project" value="UniProtKB-UniRule"/>
</dbReference>
<dbReference type="InterPro" id="IPR000183">
    <property type="entry name" value="Orn/DAP/Arg_de-COase"/>
</dbReference>
<comment type="similarity">
    <text evidence="5">Belongs to the Orn/Lys/Arg decarboxylase class-II family. LysA subfamily.</text>
</comment>
<comment type="cofactor">
    <cofactor evidence="1 5 7 8">
        <name>pyridoxal 5'-phosphate</name>
        <dbReference type="ChEBI" id="CHEBI:597326"/>
    </cofactor>
</comment>
<dbReference type="AlphaFoldDB" id="A0A0B0EP21"/>
<evidence type="ECO:0000313" key="10">
    <source>
        <dbReference type="EMBL" id="KHE93821.1"/>
    </source>
</evidence>
<proteinExistence type="inferred from homology"/>
<keyword evidence="4 5" id="KW-0456">Lyase</keyword>
<dbReference type="NCBIfam" id="TIGR01048">
    <property type="entry name" value="lysA"/>
    <property type="match status" value="1"/>
</dbReference>
<accession>A0A0B0EP21</accession>
<evidence type="ECO:0000256" key="2">
    <source>
        <dbReference type="ARBA" id="ARBA00022793"/>
    </source>
</evidence>
<evidence type="ECO:0000256" key="7">
    <source>
        <dbReference type="PIRSR" id="PIRSR600183-50"/>
    </source>
</evidence>
<dbReference type="SUPFAM" id="SSF51419">
    <property type="entry name" value="PLP-binding barrel"/>
    <property type="match status" value="1"/>
</dbReference>
<keyword evidence="3 5" id="KW-0663">Pyridoxal phosphate</keyword>
<dbReference type="Gene3D" id="2.40.37.10">
    <property type="entry name" value="Lyase, Ornithine Decarboxylase, Chain A, domain 1"/>
    <property type="match status" value="1"/>
</dbReference>
<feature type="binding site" evidence="5">
    <location>
        <position position="245"/>
    </location>
    <ligand>
        <name>pyridoxal 5'-phosphate</name>
        <dbReference type="ChEBI" id="CHEBI:597326"/>
    </ligand>
</feature>
<dbReference type="InterPro" id="IPR022644">
    <property type="entry name" value="De-COase2_N"/>
</dbReference>
<dbReference type="UniPathway" id="UPA00034">
    <property type="reaction ID" value="UER00027"/>
</dbReference>
<comment type="catalytic activity">
    <reaction evidence="5 8">
        <text>meso-2,6-diaminopimelate + H(+) = L-lysine + CO2</text>
        <dbReference type="Rhea" id="RHEA:15101"/>
        <dbReference type="ChEBI" id="CHEBI:15378"/>
        <dbReference type="ChEBI" id="CHEBI:16526"/>
        <dbReference type="ChEBI" id="CHEBI:32551"/>
        <dbReference type="ChEBI" id="CHEBI:57791"/>
        <dbReference type="EC" id="4.1.1.20"/>
    </reaction>
</comment>
<reference evidence="10 11" key="1">
    <citation type="submission" date="2014-10" db="EMBL/GenBank/DDBJ databases">
        <title>Draft genome of anammox bacterium scalindua brodae, obtained using differential coverage binning of sequence data from two enrichment reactors.</title>
        <authorList>
            <person name="Speth D.R."/>
            <person name="Russ L."/>
            <person name="Kartal B."/>
            <person name="Op den Camp H.J."/>
            <person name="Dutilh B.E."/>
            <person name="Jetten M.S."/>
        </authorList>
    </citation>
    <scope>NUCLEOTIDE SEQUENCE [LARGE SCALE GENOMIC DNA]</scope>
    <source>
        <strain evidence="10">RU1</strain>
    </source>
</reference>
<dbReference type="PANTHER" id="PTHR43727">
    <property type="entry name" value="DIAMINOPIMELATE DECARBOXYLASE"/>
    <property type="match status" value="1"/>
</dbReference>
<dbReference type="InterPro" id="IPR022657">
    <property type="entry name" value="De-COase2_CS"/>
</dbReference>
<dbReference type="Pfam" id="PF02784">
    <property type="entry name" value="Orn_Arg_deC_N"/>
    <property type="match status" value="1"/>
</dbReference>
<evidence type="ECO:0000256" key="6">
    <source>
        <dbReference type="NCBIfam" id="TIGR01048"/>
    </source>
</evidence>
<dbReference type="GO" id="GO:0030170">
    <property type="term" value="F:pyridoxal phosphate binding"/>
    <property type="evidence" value="ECO:0007669"/>
    <property type="project" value="UniProtKB-UniRule"/>
</dbReference>
<dbReference type="CDD" id="cd06828">
    <property type="entry name" value="PLPDE_III_DapDC"/>
    <property type="match status" value="1"/>
</dbReference>
<evidence type="ECO:0000256" key="1">
    <source>
        <dbReference type="ARBA" id="ARBA00001933"/>
    </source>
</evidence>
<comment type="pathway">
    <text evidence="5 8">Amino-acid biosynthesis; L-lysine biosynthesis via DAP pathway; L-lysine from DL-2,6-diaminopimelate: step 1/1.</text>
</comment>
<comment type="caution">
    <text evidence="10">The sequence shown here is derived from an EMBL/GenBank/DDBJ whole genome shotgun (WGS) entry which is preliminary data.</text>
</comment>
<dbReference type="PRINTS" id="PR01179">
    <property type="entry name" value="ODADCRBXLASE"/>
</dbReference>
<keyword evidence="5" id="KW-0028">Amino-acid biosynthesis</keyword>
<dbReference type="InterPro" id="IPR029066">
    <property type="entry name" value="PLP-binding_barrel"/>
</dbReference>
<evidence type="ECO:0000256" key="4">
    <source>
        <dbReference type="ARBA" id="ARBA00023239"/>
    </source>
</evidence>
<gene>
    <name evidence="10" type="primary">lysa</name>
    <name evidence="5" type="synonym">lysA</name>
    <name evidence="10" type="ORF">SCABRO_00378</name>
</gene>